<keyword evidence="2 7" id="KW-0812">Transmembrane</keyword>
<evidence type="ECO:0000256" key="3">
    <source>
        <dbReference type="ARBA" id="ARBA00022989"/>
    </source>
</evidence>
<name>A0AAN8Q0T4_PATCE</name>
<dbReference type="Pfam" id="PF04588">
    <property type="entry name" value="HIG_1_N"/>
    <property type="match status" value="1"/>
</dbReference>
<evidence type="ECO:0000256" key="4">
    <source>
        <dbReference type="ARBA" id="ARBA00023128"/>
    </source>
</evidence>
<protein>
    <recommendedName>
        <fullName evidence="8">HIG1 domain-containing protein</fullName>
    </recommendedName>
</protein>
<keyword evidence="10" id="KW-1185">Reference proteome</keyword>
<dbReference type="Proteomes" id="UP001347796">
    <property type="component" value="Unassembled WGS sequence"/>
</dbReference>
<comment type="subcellular location">
    <subcellularLocation>
        <location evidence="1">Mitochondrion membrane</location>
    </subcellularLocation>
</comment>
<dbReference type="PROSITE" id="PS51503">
    <property type="entry name" value="HIG1"/>
    <property type="match status" value="1"/>
</dbReference>
<sequence length="102" mass="11041">MSSGTVAKSPSWNDVQESSQSKLWRKTKEAPFVPIGILGLIGACIYGAKTYKNRGGMSTSVYLMQYRVIAQGMVVGSITLGMCASIAQKIYNRKNSDPDSKS</sequence>
<organism evidence="9 10">
    <name type="scientific">Patella caerulea</name>
    <name type="common">Rayed Mediterranean limpet</name>
    <dbReference type="NCBI Taxonomy" id="87958"/>
    <lineage>
        <taxon>Eukaryota</taxon>
        <taxon>Metazoa</taxon>
        <taxon>Spiralia</taxon>
        <taxon>Lophotrochozoa</taxon>
        <taxon>Mollusca</taxon>
        <taxon>Gastropoda</taxon>
        <taxon>Patellogastropoda</taxon>
        <taxon>Patelloidea</taxon>
        <taxon>Patellidae</taxon>
        <taxon>Patella</taxon>
    </lineage>
</organism>
<feature type="domain" description="HIG1" evidence="8">
    <location>
        <begin position="2"/>
        <end position="96"/>
    </location>
</feature>
<dbReference type="GO" id="GO:0031966">
    <property type="term" value="C:mitochondrial membrane"/>
    <property type="evidence" value="ECO:0007669"/>
    <property type="project" value="UniProtKB-SubCell"/>
</dbReference>
<dbReference type="GO" id="GO:0097250">
    <property type="term" value="P:mitochondrial respirasome assembly"/>
    <property type="evidence" value="ECO:0007669"/>
    <property type="project" value="TreeGrafter"/>
</dbReference>
<proteinExistence type="predicted"/>
<dbReference type="Gene3D" id="6.10.140.1320">
    <property type="match status" value="1"/>
</dbReference>
<evidence type="ECO:0000256" key="5">
    <source>
        <dbReference type="ARBA" id="ARBA00023136"/>
    </source>
</evidence>
<keyword evidence="5 7" id="KW-0472">Membrane</keyword>
<gene>
    <name evidence="9" type="ORF">SNE40_010952</name>
</gene>
<evidence type="ECO:0000256" key="1">
    <source>
        <dbReference type="ARBA" id="ARBA00004325"/>
    </source>
</evidence>
<keyword evidence="3 7" id="KW-1133">Transmembrane helix</keyword>
<feature type="transmembrane region" description="Helical" evidence="7">
    <location>
        <begin position="68"/>
        <end position="87"/>
    </location>
</feature>
<evidence type="ECO:0000313" key="9">
    <source>
        <dbReference type="EMBL" id="KAK6183476.1"/>
    </source>
</evidence>
<dbReference type="PANTHER" id="PTHR12297">
    <property type="entry name" value="HYPOXIA-INDUCBILE GENE 1 HIG1 -RELATED"/>
    <property type="match status" value="1"/>
</dbReference>
<dbReference type="InterPro" id="IPR050355">
    <property type="entry name" value="RCF1"/>
</dbReference>
<dbReference type="EMBL" id="JAZGQO010000007">
    <property type="protein sequence ID" value="KAK6183476.1"/>
    <property type="molecule type" value="Genomic_DNA"/>
</dbReference>
<evidence type="ECO:0000313" key="10">
    <source>
        <dbReference type="Proteomes" id="UP001347796"/>
    </source>
</evidence>
<comment type="caution">
    <text evidence="9">The sequence shown here is derived from an EMBL/GenBank/DDBJ whole genome shotgun (WGS) entry which is preliminary data.</text>
</comment>
<dbReference type="PANTHER" id="PTHR12297:SF3">
    <property type="entry name" value="HIG1 DOMAIN FAMILY MEMBER 1A"/>
    <property type="match status" value="1"/>
</dbReference>
<dbReference type="AlphaFoldDB" id="A0AAN8Q0T4"/>
<accession>A0AAN8Q0T4</accession>
<keyword evidence="4" id="KW-0496">Mitochondrion</keyword>
<reference evidence="9 10" key="1">
    <citation type="submission" date="2024-01" db="EMBL/GenBank/DDBJ databases">
        <title>The genome of the rayed Mediterranean limpet Patella caerulea (Linnaeus, 1758).</title>
        <authorList>
            <person name="Anh-Thu Weber A."/>
            <person name="Halstead-Nussloch G."/>
        </authorList>
    </citation>
    <scope>NUCLEOTIDE SEQUENCE [LARGE SCALE GENOMIC DNA]</scope>
    <source>
        <strain evidence="9">AATW-2023a</strain>
        <tissue evidence="9">Whole specimen</tissue>
    </source>
</reference>
<evidence type="ECO:0000256" key="2">
    <source>
        <dbReference type="ARBA" id="ARBA00022692"/>
    </source>
</evidence>
<evidence type="ECO:0000256" key="7">
    <source>
        <dbReference type="SAM" id="Phobius"/>
    </source>
</evidence>
<dbReference type="InterPro" id="IPR007667">
    <property type="entry name" value="Hypoxia_induced_domain"/>
</dbReference>
<evidence type="ECO:0000256" key="6">
    <source>
        <dbReference type="SAM" id="MobiDB-lite"/>
    </source>
</evidence>
<feature type="region of interest" description="Disordered" evidence="6">
    <location>
        <begin position="1"/>
        <end position="24"/>
    </location>
</feature>
<evidence type="ECO:0000259" key="8">
    <source>
        <dbReference type="PROSITE" id="PS51503"/>
    </source>
</evidence>
<feature type="compositionally biased region" description="Polar residues" evidence="6">
    <location>
        <begin position="1"/>
        <end position="22"/>
    </location>
</feature>
<feature type="transmembrane region" description="Helical" evidence="7">
    <location>
        <begin position="30"/>
        <end position="48"/>
    </location>
</feature>